<evidence type="ECO:0000256" key="3">
    <source>
        <dbReference type="SAM" id="Phobius"/>
    </source>
</evidence>
<feature type="compositionally biased region" description="Basic and acidic residues" evidence="2">
    <location>
        <begin position="17"/>
        <end position="31"/>
    </location>
</feature>
<feature type="transmembrane region" description="Helical" evidence="3">
    <location>
        <begin position="443"/>
        <end position="465"/>
    </location>
</feature>
<feature type="transmembrane region" description="Helical" evidence="3">
    <location>
        <begin position="150"/>
        <end position="172"/>
    </location>
</feature>
<feature type="transmembrane region" description="Helical" evidence="3">
    <location>
        <begin position="219"/>
        <end position="237"/>
    </location>
</feature>
<evidence type="ECO:0000313" key="5">
    <source>
        <dbReference type="EMBL" id="ADY42701.1"/>
    </source>
</evidence>
<feature type="transmembrane region" description="Helical" evidence="3">
    <location>
        <begin position="408"/>
        <end position="431"/>
    </location>
</feature>
<comment type="subcellular location">
    <subcellularLocation>
        <location evidence="1">Membrane</location>
        <topology evidence="1">Multi-pass membrane protein</topology>
    </subcellularLocation>
</comment>
<dbReference type="InterPro" id="IPR036259">
    <property type="entry name" value="MFS_trans_sf"/>
</dbReference>
<evidence type="ECO:0000259" key="4">
    <source>
        <dbReference type="PROSITE" id="PS50850"/>
    </source>
</evidence>
<dbReference type="GO" id="GO:0022857">
    <property type="term" value="F:transmembrane transporter activity"/>
    <property type="evidence" value="ECO:0007669"/>
    <property type="project" value="InterPro"/>
</dbReference>
<dbReference type="SUPFAM" id="SSF103473">
    <property type="entry name" value="MFS general substrate transporter"/>
    <property type="match status" value="1"/>
</dbReference>
<evidence type="ECO:0000256" key="2">
    <source>
        <dbReference type="SAM" id="MobiDB-lite"/>
    </source>
</evidence>
<sequence length="497" mass="54268">MISDSSPFVSQNGTENTKTKPKNEEKNMLPKEVDIRTGKDMSCTCFGYTRFVILIVGLLCMTATRANEMSFNLTVICMTSNSSIDGVDTIPLSPAETTIVFGGVGTGAFLFAIPLAYALHRFGARMVFGVVLLLSSMATALLPLAARHGILWMLTARVIQGIALAAVMPMLGCISSQWAPVNEVGNFVTMLSAAGQLSQMFTMPVAAHLCVTSGWPSAYYVHATISASLAILFIAFYQNSPAKHSCVSKKELFRITEGVERRRRKETKIPYRAIARSHAVWGVWIGFFGNSCGFQLIVQFMPTYLNKVLNVPIERTGLSAIIPPLVQFIVKMVAGIASDRITCISERRKLQLFNTLALGGCALFLMPLGFISPNYANIALLCFTISISCIGLVTCGSMKSAALIAKSFTQFVMAVVQQVICFGMLFVPFLVSWLAPDNTIEEWRMLVLVIAVILLVANALFCYLCSAEPEPWAIFPSVDTATSHLNNQNDDELQKNP</sequence>
<protein>
    <submittedName>
        <fullName evidence="5">Sialin</fullName>
    </submittedName>
</protein>
<dbReference type="EMBL" id="JI167711">
    <property type="protein sequence ID" value="ADY42701.1"/>
    <property type="molecule type" value="mRNA"/>
</dbReference>
<keyword evidence="3" id="KW-0472">Membrane</keyword>
<dbReference type="PANTHER" id="PTHR45757">
    <property type="entry name" value="PROTEIN CBG23364-RELATED"/>
    <property type="match status" value="1"/>
</dbReference>
<accession>F1KXU7</accession>
<feature type="transmembrane region" description="Helical" evidence="3">
    <location>
        <begin position="378"/>
        <end position="396"/>
    </location>
</feature>
<evidence type="ECO:0000256" key="1">
    <source>
        <dbReference type="ARBA" id="ARBA00004141"/>
    </source>
</evidence>
<dbReference type="AlphaFoldDB" id="F1KXU7"/>
<feature type="transmembrane region" description="Helical" evidence="3">
    <location>
        <begin position="350"/>
        <end position="372"/>
    </location>
</feature>
<feature type="compositionally biased region" description="Polar residues" evidence="2">
    <location>
        <begin position="1"/>
        <end position="13"/>
    </location>
</feature>
<dbReference type="PANTHER" id="PTHR45757:SF33">
    <property type="entry name" value="MAJOR FACILITATOR SUPERFAMILY (MFS) PROFILE DOMAIN-CONTAINING PROTEIN"/>
    <property type="match status" value="1"/>
</dbReference>
<feature type="domain" description="Major facilitator superfamily (MFS) profile" evidence="4">
    <location>
        <begin position="58"/>
        <end position="470"/>
    </location>
</feature>
<keyword evidence="3" id="KW-1133">Transmembrane helix</keyword>
<feature type="transmembrane region" description="Helical" evidence="3">
    <location>
        <begin position="126"/>
        <end position="144"/>
    </location>
</feature>
<dbReference type="InterPro" id="IPR020846">
    <property type="entry name" value="MFS_dom"/>
</dbReference>
<feature type="region of interest" description="Disordered" evidence="2">
    <location>
        <begin position="1"/>
        <end position="31"/>
    </location>
</feature>
<feature type="transmembrane region" description="Helical" evidence="3">
    <location>
        <begin position="184"/>
        <end position="207"/>
    </location>
</feature>
<keyword evidence="3" id="KW-0812">Transmembrane</keyword>
<feature type="transmembrane region" description="Helical" evidence="3">
    <location>
        <begin position="99"/>
        <end position="119"/>
    </location>
</feature>
<dbReference type="PROSITE" id="PS50850">
    <property type="entry name" value="MFS"/>
    <property type="match status" value="1"/>
</dbReference>
<feature type="transmembrane region" description="Helical" evidence="3">
    <location>
        <begin position="318"/>
        <end position="338"/>
    </location>
</feature>
<proteinExistence type="evidence at transcript level"/>
<reference evidence="5" key="1">
    <citation type="journal article" date="2011" name="Genome Res.">
        <title>Deep small RNA sequencing from the nematode Ascaris reveals conservation, functional diversification, and novel developmental profiles.</title>
        <authorList>
            <person name="Wang J."/>
            <person name="Czech B."/>
            <person name="Crunk A."/>
            <person name="Wallace A."/>
            <person name="Mitreva M."/>
            <person name="Hannon G.J."/>
            <person name="Davis R.E."/>
        </authorList>
    </citation>
    <scope>NUCLEOTIDE SEQUENCE</scope>
</reference>
<feature type="transmembrane region" description="Helical" evidence="3">
    <location>
        <begin position="278"/>
        <end position="298"/>
    </location>
</feature>
<name>F1KXU7_ASCSU</name>
<feature type="transmembrane region" description="Helical" evidence="3">
    <location>
        <begin position="45"/>
        <end position="64"/>
    </location>
</feature>
<dbReference type="InterPro" id="IPR011701">
    <property type="entry name" value="MFS"/>
</dbReference>
<dbReference type="Gene3D" id="1.20.1250.20">
    <property type="entry name" value="MFS general substrate transporter like domains"/>
    <property type="match status" value="2"/>
</dbReference>
<dbReference type="Pfam" id="PF07690">
    <property type="entry name" value="MFS_1"/>
    <property type="match status" value="1"/>
</dbReference>
<dbReference type="GO" id="GO:0016020">
    <property type="term" value="C:membrane"/>
    <property type="evidence" value="ECO:0007669"/>
    <property type="project" value="UniProtKB-SubCell"/>
</dbReference>
<organism evidence="5">
    <name type="scientific">Ascaris suum</name>
    <name type="common">Pig roundworm</name>
    <name type="synonym">Ascaris lumbricoides</name>
    <dbReference type="NCBI Taxonomy" id="6253"/>
    <lineage>
        <taxon>Eukaryota</taxon>
        <taxon>Metazoa</taxon>
        <taxon>Ecdysozoa</taxon>
        <taxon>Nematoda</taxon>
        <taxon>Chromadorea</taxon>
        <taxon>Rhabditida</taxon>
        <taxon>Spirurina</taxon>
        <taxon>Ascaridomorpha</taxon>
        <taxon>Ascaridoidea</taxon>
        <taxon>Ascarididae</taxon>
        <taxon>Ascaris</taxon>
    </lineage>
</organism>